<dbReference type="GO" id="GO:0006869">
    <property type="term" value="P:lipid transport"/>
    <property type="evidence" value="ECO:0007669"/>
    <property type="project" value="UniProtKB-KW"/>
</dbReference>
<feature type="transmembrane region" description="Helical" evidence="10">
    <location>
        <begin position="447"/>
        <end position="471"/>
    </location>
</feature>
<feature type="compositionally biased region" description="Basic and acidic residues" evidence="11">
    <location>
        <begin position="163"/>
        <end position="180"/>
    </location>
</feature>
<dbReference type="Pfam" id="PF04109">
    <property type="entry name" value="ATG9"/>
    <property type="match status" value="1"/>
</dbReference>
<proteinExistence type="inferred from homology"/>
<dbReference type="EMBL" id="VIBQ01000013">
    <property type="protein sequence ID" value="KAB8345966.1"/>
    <property type="molecule type" value="Genomic_DNA"/>
</dbReference>
<keyword evidence="7 10" id="KW-0072">Autophagy</keyword>
<feature type="transmembrane region" description="Helical" evidence="10">
    <location>
        <begin position="276"/>
        <end position="294"/>
    </location>
</feature>
<keyword evidence="8 10" id="KW-0445">Lipid transport</keyword>
<keyword evidence="9 10" id="KW-0472">Membrane</keyword>
<sequence length="715" mass="82985">MASNILSRILPPANGGQSIYEAIRDQEQAAATSTSEADAQHEDVDEQNLEERFRDEDMDLLAEAMGSRLNSQSPEITDHPPRSRRSSTGPATQDSSVPRPKWLRNTTRAQQYRDDDVSPEMLLLEDTEAKKTDPNRPVPSRQASLPPPVPGPSTRKTRVQWDTTREQQRLYDDDRARESPAYRPTSALQFADPADKAMWRWTNVENLDNFFKDVYVYYIEKGIWSILLRRVIGMFTAAFVVSLTVFLSSCIDYSLIPTSHRLPDVLVPKCTKNMSALNNLLVWLFSFFWIIKLVSYATDMRRLWHLHDFYTHLLHIPDVEIQTISWQEIVGRIMNLRDANPRTALNINRRSRKFIGDVAKESMDAHDIANRLMRKENYYIALFNKDILDCTIPLPGLRDRRLFSKALEWNLGYCVSDFVFNDQGQVKQIFLKDTHRQALIDSLRTRFIVAGFINIVVAPIVVVSILVLYFLRYFTEFQRDPSQAGARGYTPFAEWKFREFNELHHLFQRRLNMSYPFASRYLDQFPKDKTVQLARFVRTIAGALATVLAVASLLDPEVFLGFEITPDRTVLFWLGILATIWATARGMVPDDELVFDPEYAINEVAQYTHYHPVHWHGRLHSDEVRQEFSELYRNKIRIFLEEILGIIVTPFVLWFSLPQCSEQIVDFFREFTVHVDGLGYVCWFAHFNFRKPGQCTAHLSTRRPLGLRNHLHHSS</sequence>
<dbReference type="Proteomes" id="UP000327013">
    <property type="component" value="Unassembled WGS sequence"/>
</dbReference>
<evidence type="ECO:0000256" key="3">
    <source>
        <dbReference type="ARBA" id="ARBA00018074"/>
    </source>
</evidence>
<keyword evidence="4 10" id="KW-0813">Transport</keyword>
<comment type="function">
    <text evidence="10">Phospholipid scramblase involved in autophagy. Cycles between the preautophagosomal structure/phagophore assembly site (PAS) and the cytoplasmic vesicle pool and supplies membrane for the growing autophagosome. Lipid scramblase activity plays a key role in preautophagosomal structure/phagophore assembly by distributing the phospholipids that arrive through ATG2 from the cytoplasmic to the luminal leaflet of the bilayer, thereby driving autophagosomal membrane expansion.</text>
</comment>
<keyword evidence="6 10" id="KW-1133">Transmembrane helix</keyword>
<dbReference type="OrthoDB" id="2020634at2759"/>
<evidence type="ECO:0000256" key="4">
    <source>
        <dbReference type="ARBA" id="ARBA00022448"/>
    </source>
</evidence>
<comment type="similarity">
    <text evidence="2 10">Belongs to the ATG9 family.</text>
</comment>
<dbReference type="GO" id="GO:0000422">
    <property type="term" value="P:autophagy of mitochondrion"/>
    <property type="evidence" value="ECO:0007669"/>
    <property type="project" value="TreeGrafter"/>
</dbReference>
<reference evidence="12 13" key="1">
    <citation type="submission" date="2019-06" db="EMBL/GenBank/DDBJ databases">
        <title>A chromosomal-level reference genome of Carpinus fangiana (Coryloideae, Betulaceae).</title>
        <authorList>
            <person name="Yang X."/>
            <person name="Wang Z."/>
            <person name="Zhang L."/>
            <person name="Hao G."/>
            <person name="Liu J."/>
            <person name="Yang Y."/>
        </authorList>
    </citation>
    <scope>NUCLEOTIDE SEQUENCE [LARGE SCALE GENOMIC DNA]</scope>
    <source>
        <strain evidence="12">Cfa_2016G</strain>
        <tissue evidence="12">Leaf</tissue>
    </source>
</reference>
<gene>
    <name evidence="12" type="ORF">FH972_023018</name>
</gene>
<keyword evidence="5 10" id="KW-0812">Transmembrane</keyword>
<keyword evidence="13" id="KW-1185">Reference proteome</keyword>
<feature type="transmembrane region" description="Helical" evidence="10">
    <location>
        <begin position="231"/>
        <end position="256"/>
    </location>
</feature>
<comment type="subcellular location">
    <subcellularLocation>
        <location evidence="1 10">Preautophagosomal structure membrane</location>
        <topology evidence="1 10">Multi-pass membrane protein</topology>
    </subcellularLocation>
</comment>
<evidence type="ECO:0000256" key="7">
    <source>
        <dbReference type="ARBA" id="ARBA00023006"/>
    </source>
</evidence>
<feature type="region of interest" description="Disordered" evidence="11">
    <location>
        <begin position="25"/>
        <end position="182"/>
    </location>
</feature>
<evidence type="ECO:0000256" key="1">
    <source>
        <dbReference type="ARBA" id="ARBA00004511"/>
    </source>
</evidence>
<feature type="compositionally biased region" description="Polar residues" evidence="11">
    <location>
        <begin position="86"/>
        <end position="96"/>
    </location>
</feature>
<evidence type="ECO:0000256" key="6">
    <source>
        <dbReference type="ARBA" id="ARBA00022989"/>
    </source>
</evidence>
<evidence type="ECO:0000313" key="13">
    <source>
        <dbReference type="Proteomes" id="UP000327013"/>
    </source>
</evidence>
<name>A0A5N6KTY7_9ROSI</name>
<dbReference type="AlphaFoldDB" id="A0A5N6KTY7"/>
<accession>A0A5N6KTY7</accession>
<protein>
    <recommendedName>
        <fullName evidence="3 10">Autophagy-related protein 9</fullName>
    </recommendedName>
</protein>
<dbReference type="GO" id="GO:0005776">
    <property type="term" value="C:autophagosome"/>
    <property type="evidence" value="ECO:0007669"/>
    <property type="project" value="TreeGrafter"/>
</dbReference>
<dbReference type="InterPro" id="IPR007241">
    <property type="entry name" value="Autophagy-rel_prot_9"/>
</dbReference>
<dbReference type="PANTHER" id="PTHR13038:SF10">
    <property type="entry name" value="AUTOPHAGY-RELATED PROTEIN 9"/>
    <property type="match status" value="1"/>
</dbReference>
<comment type="caution">
    <text evidence="10">Lacks conserved residue(s) required for the propagation of feature annotation.</text>
</comment>
<evidence type="ECO:0000256" key="11">
    <source>
        <dbReference type="SAM" id="MobiDB-lite"/>
    </source>
</evidence>
<evidence type="ECO:0000256" key="10">
    <source>
        <dbReference type="RuleBase" id="RU364027"/>
    </source>
</evidence>
<evidence type="ECO:0000313" key="12">
    <source>
        <dbReference type="EMBL" id="KAB8345966.1"/>
    </source>
</evidence>
<evidence type="ECO:0000256" key="9">
    <source>
        <dbReference type="ARBA" id="ARBA00023136"/>
    </source>
</evidence>
<evidence type="ECO:0000256" key="2">
    <source>
        <dbReference type="ARBA" id="ARBA00006185"/>
    </source>
</evidence>
<organism evidence="12 13">
    <name type="scientific">Carpinus fangiana</name>
    <dbReference type="NCBI Taxonomy" id="176857"/>
    <lineage>
        <taxon>Eukaryota</taxon>
        <taxon>Viridiplantae</taxon>
        <taxon>Streptophyta</taxon>
        <taxon>Embryophyta</taxon>
        <taxon>Tracheophyta</taxon>
        <taxon>Spermatophyta</taxon>
        <taxon>Magnoliopsida</taxon>
        <taxon>eudicotyledons</taxon>
        <taxon>Gunneridae</taxon>
        <taxon>Pentapetalae</taxon>
        <taxon>rosids</taxon>
        <taxon>fabids</taxon>
        <taxon>Fagales</taxon>
        <taxon>Betulaceae</taxon>
        <taxon>Carpinus</taxon>
    </lineage>
</organism>
<evidence type="ECO:0000256" key="5">
    <source>
        <dbReference type="ARBA" id="ARBA00022692"/>
    </source>
</evidence>
<dbReference type="GO" id="GO:0034727">
    <property type="term" value="P:piecemeal microautophagy of the nucleus"/>
    <property type="evidence" value="ECO:0007669"/>
    <property type="project" value="TreeGrafter"/>
</dbReference>
<dbReference type="GO" id="GO:0034045">
    <property type="term" value="C:phagophore assembly site membrane"/>
    <property type="evidence" value="ECO:0007669"/>
    <property type="project" value="UniProtKB-SubCell"/>
</dbReference>
<feature type="region of interest" description="Disordered" evidence="11">
    <location>
        <begin position="1"/>
        <end position="20"/>
    </location>
</feature>
<comment type="caution">
    <text evidence="12">The sequence shown here is derived from an EMBL/GenBank/DDBJ whole genome shotgun (WGS) entry which is preliminary data.</text>
</comment>
<dbReference type="PANTHER" id="PTHR13038">
    <property type="entry name" value="APG9 AUTOPHAGY 9"/>
    <property type="match status" value="1"/>
</dbReference>
<evidence type="ECO:0000256" key="8">
    <source>
        <dbReference type="ARBA" id="ARBA00023055"/>
    </source>
</evidence>
<dbReference type="GO" id="GO:0061709">
    <property type="term" value="P:reticulophagy"/>
    <property type="evidence" value="ECO:0007669"/>
    <property type="project" value="TreeGrafter"/>
</dbReference>
<dbReference type="GO" id="GO:0034497">
    <property type="term" value="P:protein localization to phagophore assembly site"/>
    <property type="evidence" value="ECO:0007669"/>
    <property type="project" value="TreeGrafter"/>
</dbReference>